<feature type="region of interest" description="Disordered" evidence="1">
    <location>
        <begin position="413"/>
        <end position="439"/>
    </location>
</feature>
<name>A0A9Q1DE54_CONCO</name>
<feature type="compositionally biased region" description="Acidic residues" evidence="1">
    <location>
        <begin position="425"/>
        <end position="436"/>
    </location>
</feature>
<evidence type="ECO:0000313" key="2">
    <source>
        <dbReference type="EMBL" id="KAJ8268067.1"/>
    </source>
</evidence>
<organism evidence="2 3">
    <name type="scientific">Conger conger</name>
    <name type="common">Conger eel</name>
    <name type="synonym">Muraena conger</name>
    <dbReference type="NCBI Taxonomy" id="82655"/>
    <lineage>
        <taxon>Eukaryota</taxon>
        <taxon>Metazoa</taxon>
        <taxon>Chordata</taxon>
        <taxon>Craniata</taxon>
        <taxon>Vertebrata</taxon>
        <taxon>Euteleostomi</taxon>
        <taxon>Actinopterygii</taxon>
        <taxon>Neopterygii</taxon>
        <taxon>Teleostei</taxon>
        <taxon>Anguilliformes</taxon>
        <taxon>Congridae</taxon>
        <taxon>Conger</taxon>
    </lineage>
</organism>
<dbReference type="Proteomes" id="UP001152803">
    <property type="component" value="Unassembled WGS sequence"/>
</dbReference>
<protein>
    <submittedName>
        <fullName evidence="2">Uncharacterized protein</fullName>
    </submittedName>
</protein>
<dbReference type="OrthoDB" id="9439903at2759"/>
<dbReference type="EMBL" id="JAFJMO010000009">
    <property type="protein sequence ID" value="KAJ8268067.1"/>
    <property type="molecule type" value="Genomic_DNA"/>
</dbReference>
<dbReference type="AlphaFoldDB" id="A0A9Q1DE54"/>
<gene>
    <name evidence="2" type="ORF">COCON_G00132390</name>
</gene>
<reference evidence="2" key="1">
    <citation type="journal article" date="2023" name="Science">
        <title>Genome structures resolve the early diversification of teleost fishes.</title>
        <authorList>
            <person name="Parey E."/>
            <person name="Louis A."/>
            <person name="Montfort J."/>
            <person name="Bouchez O."/>
            <person name="Roques C."/>
            <person name="Iampietro C."/>
            <person name="Lluch J."/>
            <person name="Castinel A."/>
            <person name="Donnadieu C."/>
            <person name="Desvignes T."/>
            <person name="Floi Bucao C."/>
            <person name="Jouanno E."/>
            <person name="Wen M."/>
            <person name="Mejri S."/>
            <person name="Dirks R."/>
            <person name="Jansen H."/>
            <person name="Henkel C."/>
            <person name="Chen W.J."/>
            <person name="Zahm M."/>
            <person name="Cabau C."/>
            <person name="Klopp C."/>
            <person name="Thompson A.W."/>
            <person name="Robinson-Rechavi M."/>
            <person name="Braasch I."/>
            <person name="Lecointre G."/>
            <person name="Bobe J."/>
            <person name="Postlethwait J.H."/>
            <person name="Berthelot C."/>
            <person name="Roest Crollius H."/>
            <person name="Guiguen Y."/>
        </authorList>
    </citation>
    <scope>NUCLEOTIDE SEQUENCE</scope>
    <source>
        <strain evidence="2">Concon-B</strain>
    </source>
</reference>
<feature type="region of interest" description="Disordered" evidence="1">
    <location>
        <begin position="167"/>
        <end position="202"/>
    </location>
</feature>
<keyword evidence="3" id="KW-1185">Reference proteome</keyword>
<proteinExistence type="predicted"/>
<evidence type="ECO:0000313" key="3">
    <source>
        <dbReference type="Proteomes" id="UP001152803"/>
    </source>
</evidence>
<sequence>MLQDGRWRCTEDIALKNNNKDVLASCGRKCGFVYRLFDVFNPVLLDFRYCQKTETASSGLIYSIIGMNMSTISSFHTQLASIVDVLAKAAVAEICEVVDNGYAVLHLEISRGQKENRALKRKLQMMELRTARGYDDSIAGARSANSCSGRVQICDELRRTTQSKDPYFPTDVWGNGEHRVADDDDTTLQSTRDQPTDKEKMQPESLLIKMERLEEEIDSSGGVKIIEQKVLESDGDEQAPIADEQTEPAVDTEELAEQHSIRHSVWEDGGLDTVLKAEPDHDTISLQDPAGRLNNLGHKYALYERPEMSRSQKEIESLKRKVSLQTVELKIAKEARYPSTGIGFNNQLDISPWRDGMPTADNDTQVQSTNSNESADLLEVRPQSVHIKKETLEEDLENNLQGTLRIRQERAVECDDGKSPPIADTDTEPAIDTEELSEQHSTRHSVLIIRHLIVSTCEPGPSYSGQLVSAPRIGMPCLSDLNKARAIGKFQARVPQKQAAASFGVSPSTISKLKAKFHEMGDVRDRP</sequence>
<comment type="caution">
    <text evidence="2">The sequence shown here is derived from an EMBL/GenBank/DDBJ whole genome shotgun (WGS) entry which is preliminary data.</text>
</comment>
<accession>A0A9Q1DE54</accession>
<evidence type="ECO:0000256" key="1">
    <source>
        <dbReference type="SAM" id="MobiDB-lite"/>
    </source>
</evidence>